<protein>
    <submittedName>
        <fullName evidence="3">Glyoxalase/Bleomycin resistance protein/Dioxygenase superfamily protein</fullName>
    </submittedName>
</protein>
<dbReference type="PANTHER" id="PTHR36113">
    <property type="entry name" value="LYASE, PUTATIVE-RELATED-RELATED"/>
    <property type="match status" value="1"/>
</dbReference>
<dbReference type="Gene3D" id="3.10.180.10">
    <property type="entry name" value="2,3-Dihydroxybiphenyl 1,2-Dioxygenase, domain 1"/>
    <property type="match status" value="1"/>
</dbReference>
<organism evidence="3 4">
    <name type="scientific">Thalassovita litoralis</name>
    <dbReference type="NCBI Taxonomy" id="1010611"/>
    <lineage>
        <taxon>Bacteria</taxon>
        <taxon>Pseudomonadati</taxon>
        <taxon>Pseudomonadota</taxon>
        <taxon>Alphaproteobacteria</taxon>
        <taxon>Rhodobacterales</taxon>
        <taxon>Roseobacteraceae</taxon>
        <taxon>Thalassovita</taxon>
    </lineage>
</organism>
<dbReference type="PANTHER" id="PTHR36113:SF6">
    <property type="entry name" value="FOSFOMYCIN RESISTANCE PROTEIN FOSX"/>
    <property type="match status" value="1"/>
</dbReference>
<dbReference type="PROSITE" id="PS51819">
    <property type="entry name" value="VOC"/>
    <property type="match status" value="1"/>
</dbReference>
<keyword evidence="1" id="KW-0479">Metal-binding</keyword>
<keyword evidence="3" id="KW-0223">Dioxygenase</keyword>
<keyword evidence="4" id="KW-1185">Reference proteome</keyword>
<keyword evidence="3" id="KW-0560">Oxidoreductase</keyword>
<dbReference type="GO" id="GO:0046872">
    <property type="term" value="F:metal ion binding"/>
    <property type="evidence" value="ECO:0007669"/>
    <property type="project" value="UniProtKB-KW"/>
</dbReference>
<reference evidence="3 4" key="1">
    <citation type="submission" date="2017-05" db="EMBL/GenBank/DDBJ databases">
        <authorList>
            <person name="Varghese N."/>
            <person name="Submissions S."/>
        </authorList>
    </citation>
    <scope>NUCLEOTIDE SEQUENCE [LARGE SCALE GENOMIC DNA]</scope>
    <source>
        <strain evidence="3 4">DSM 29506</strain>
    </source>
</reference>
<evidence type="ECO:0000256" key="1">
    <source>
        <dbReference type="ARBA" id="ARBA00022723"/>
    </source>
</evidence>
<dbReference type="InterPro" id="IPR029068">
    <property type="entry name" value="Glyas_Bleomycin-R_OHBP_Dase"/>
</dbReference>
<dbReference type="Pfam" id="PF00903">
    <property type="entry name" value="Glyoxalase"/>
    <property type="match status" value="1"/>
</dbReference>
<evidence type="ECO:0000313" key="4">
    <source>
        <dbReference type="Proteomes" id="UP000316030"/>
    </source>
</evidence>
<feature type="domain" description="VOC" evidence="2">
    <location>
        <begin position="20"/>
        <end position="145"/>
    </location>
</feature>
<name>A0A521FLY2_9RHOB</name>
<dbReference type="SUPFAM" id="SSF54593">
    <property type="entry name" value="Glyoxalase/Bleomycin resistance protein/Dihydroxybiphenyl dioxygenase"/>
    <property type="match status" value="1"/>
</dbReference>
<accession>A0A521FLY2</accession>
<dbReference type="EMBL" id="FXTO01000035">
    <property type="protein sequence ID" value="SMO97207.1"/>
    <property type="molecule type" value="Genomic_DNA"/>
</dbReference>
<sequence>MEIQQRRAILPDMTHPHPTAILESALYADDLEAAESFYTTVMGLAVIARTEGRHVFFKLASGILLVFNPHATRIPTGNPDIPVPTHGATGPGHLCFAATRSEIDTWRDHLTEHSIPIEAEFDWPNGARSLYFRDPAGNSLEIAEPRLWSF</sequence>
<dbReference type="InterPro" id="IPR037523">
    <property type="entry name" value="VOC_core"/>
</dbReference>
<proteinExistence type="predicted"/>
<evidence type="ECO:0000259" key="2">
    <source>
        <dbReference type="PROSITE" id="PS51819"/>
    </source>
</evidence>
<dbReference type="AlphaFoldDB" id="A0A521FLY2"/>
<dbReference type="Proteomes" id="UP000316030">
    <property type="component" value="Unassembled WGS sequence"/>
</dbReference>
<gene>
    <name evidence="3" type="ORF">SAMN06265173_13534</name>
</gene>
<dbReference type="InterPro" id="IPR004360">
    <property type="entry name" value="Glyas_Fos-R_dOase_dom"/>
</dbReference>
<evidence type="ECO:0000313" key="3">
    <source>
        <dbReference type="EMBL" id="SMO97207.1"/>
    </source>
</evidence>
<dbReference type="InterPro" id="IPR051332">
    <property type="entry name" value="Fosfomycin_Res_Enzymes"/>
</dbReference>
<dbReference type="GO" id="GO:0051213">
    <property type="term" value="F:dioxygenase activity"/>
    <property type="evidence" value="ECO:0007669"/>
    <property type="project" value="UniProtKB-KW"/>
</dbReference>